<keyword evidence="1" id="KW-0732">Signal</keyword>
<protein>
    <recommendedName>
        <fullName evidence="4">Lipoprotein</fullName>
    </recommendedName>
</protein>
<accession>A0A315Z855</accession>
<name>A0A315Z855_SEDFL</name>
<sequence length="50" mass="5767">MKLKLLVGLLCLLFFGACRTTYRTCPTYSKNTVEKNADNKVSNTTYRNQF</sequence>
<evidence type="ECO:0000313" key="2">
    <source>
        <dbReference type="EMBL" id="PWJ41111.1"/>
    </source>
</evidence>
<evidence type="ECO:0008006" key="4">
    <source>
        <dbReference type="Google" id="ProtNLM"/>
    </source>
</evidence>
<organism evidence="2 3">
    <name type="scientific">Sediminitomix flava</name>
    <dbReference type="NCBI Taxonomy" id="379075"/>
    <lineage>
        <taxon>Bacteria</taxon>
        <taxon>Pseudomonadati</taxon>
        <taxon>Bacteroidota</taxon>
        <taxon>Cytophagia</taxon>
        <taxon>Cytophagales</taxon>
        <taxon>Flammeovirgaceae</taxon>
        <taxon>Sediminitomix</taxon>
    </lineage>
</organism>
<reference evidence="2 3" key="1">
    <citation type="submission" date="2018-03" db="EMBL/GenBank/DDBJ databases">
        <title>Genomic Encyclopedia of Archaeal and Bacterial Type Strains, Phase II (KMG-II): from individual species to whole genera.</title>
        <authorList>
            <person name="Goeker M."/>
        </authorList>
    </citation>
    <scope>NUCLEOTIDE SEQUENCE [LARGE SCALE GENOMIC DNA]</scope>
    <source>
        <strain evidence="2 3">DSM 28229</strain>
    </source>
</reference>
<evidence type="ECO:0000256" key="1">
    <source>
        <dbReference type="SAM" id="SignalP"/>
    </source>
</evidence>
<dbReference type="Proteomes" id="UP000245535">
    <property type="component" value="Unassembled WGS sequence"/>
</dbReference>
<proteinExistence type="predicted"/>
<gene>
    <name evidence="2" type="ORF">BC781_104386</name>
</gene>
<dbReference type="PROSITE" id="PS51257">
    <property type="entry name" value="PROKAR_LIPOPROTEIN"/>
    <property type="match status" value="1"/>
</dbReference>
<keyword evidence="3" id="KW-1185">Reference proteome</keyword>
<evidence type="ECO:0000313" key="3">
    <source>
        <dbReference type="Proteomes" id="UP000245535"/>
    </source>
</evidence>
<feature type="signal peptide" evidence="1">
    <location>
        <begin position="1"/>
        <end position="19"/>
    </location>
</feature>
<feature type="chain" id="PRO_5016351385" description="Lipoprotein" evidence="1">
    <location>
        <begin position="20"/>
        <end position="50"/>
    </location>
</feature>
<comment type="caution">
    <text evidence="2">The sequence shown here is derived from an EMBL/GenBank/DDBJ whole genome shotgun (WGS) entry which is preliminary data.</text>
</comment>
<dbReference type="AlphaFoldDB" id="A0A315Z855"/>
<dbReference type="EMBL" id="QGDO01000004">
    <property type="protein sequence ID" value="PWJ41111.1"/>
    <property type="molecule type" value="Genomic_DNA"/>
</dbReference>